<gene>
    <name evidence="1" type="ORF">ONZ43_g2147</name>
</gene>
<name>A0ACC2J1M4_9PEZI</name>
<accession>A0ACC2J1M4</accession>
<evidence type="ECO:0000313" key="1">
    <source>
        <dbReference type="EMBL" id="KAJ8121385.1"/>
    </source>
</evidence>
<protein>
    <submittedName>
        <fullName evidence="1">Uncharacterized protein</fullName>
    </submittedName>
</protein>
<dbReference type="Proteomes" id="UP001153334">
    <property type="component" value="Unassembled WGS sequence"/>
</dbReference>
<proteinExistence type="predicted"/>
<organism evidence="1 2">
    <name type="scientific">Nemania bipapillata</name>
    <dbReference type="NCBI Taxonomy" id="110536"/>
    <lineage>
        <taxon>Eukaryota</taxon>
        <taxon>Fungi</taxon>
        <taxon>Dikarya</taxon>
        <taxon>Ascomycota</taxon>
        <taxon>Pezizomycotina</taxon>
        <taxon>Sordariomycetes</taxon>
        <taxon>Xylariomycetidae</taxon>
        <taxon>Xylariales</taxon>
        <taxon>Xylariaceae</taxon>
        <taxon>Nemania</taxon>
    </lineage>
</organism>
<reference evidence="1" key="1">
    <citation type="submission" date="2022-11" db="EMBL/GenBank/DDBJ databases">
        <title>Genome Sequence of Nemania bipapillata.</title>
        <authorList>
            <person name="Buettner E."/>
        </authorList>
    </citation>
    <scope>NUCLEOTIDE SEQUENCE</scope>
    <source>
        <strain evidence="1">CP14</strain>
    </source>
</reference>
<sequence>MSLNSTPYKSRPPPGQQGSTPFRSSSAIKFRSSLVPTSRPSPVRVSSPSIKPISTSTGGRDLFRTSTPRRQRTTEFAPDLPAEATRLPASVRKFAPRKSVSTATGMANTASTEPFKMRIPSPDPGLTGQALAKEIPDDPNRTSSIYADQFLAHKCPPHFDEIQRRQFFCILDLRRLKHAADEIFANKDWKLNVLNFAKEYEKSRGLIMLRYGLYEFKNVKPSGEVLKKWRAAHGLPPELEVDHDSSHQNRRTPGAPGTTKRKAEEELPPKDTALTASTANQNKRRNLAQEATNPLLTSSSPIKKSKRKADDTEDLDENKPSKQQKSTPSAATSLFESIINKPPNGGASPSKQTSQTPSIFGVSASKDSQDIKFATKPNPFKPTSSSLLFGSTKQNDTSTSSGSVLSGQKIEGTPATTRNIFSYLSESPNSSGNENDNDDDDHDTDSEPEQNSEEQDLSAVASTNTDTPPIQTGSSAFGIVKAGNTSNIFGGLSKPASESAKGGLFGRVQMGANGKPVRASPGLDEKQETSLNQPLAAKAKEQEIETPAKPPGDYTFNPVTTPISFSQSSFDTSKSFGTAGLGNGAKPDAPEPEKKTSIFGASIHSSSKPKPGAPGLFGASGSIEPKSSEKPGSIFALSKPPAASPSIFGATPTAPTAKLPLKIDEQTNDASPVPKKHTPSIFESLATSASTSKTTSPPPNTDDGAIISVPATKSQVPSIFDKAFIAKNAAQSKNLPNDSKPSPNLFNRNSNPLFGTTKEKNSDATDKKDEAANNKAAADTPTSNNSAPSIFDKSFIANNAAKTKTLSDTPKPSTDLFSRSSNPLFGAPKTNGTTSANTKSIFDQGEKDVASSSVSSIGTLQAPKESKENTGAAQGFKAVAPTAGAGSIFGAPTSSKPATTTSSIFGKKDEEPTKPAPSIFNSTSATSGSIFGKPSQPNTNTNTQTPSMVFGAGAASSSSIPFGASSSQANGQGPKKLGFQFGSSTPSASSTAFTFGQSSSSGSGFTFSAGGGDKQTIKNPFAASQPSSQSAAPVFGANSSTPTPSSSFNFSFGQQPSSTPKPAAPPQGSGLFGGSTSMSGAPTFSFTQASPGQNLSSIGFPKPPAPLSPFGHLQAAEGSTVANSPFPAPSSIGTTPVNGSPEPQSPREDGEEGPQEQITLTEGGPGEEDETIIHEVRAKAIKFIPVDKRDEDKQKSPWSTQGVGPLRLLKNKSTGAVRVLLRAEPRGHIALNKTILSDVEYKVKDKTVNFVAANDDGSGLESWLLQVKKPELAQELARILEANKGANKK</sequence>
<dbReference type="EMBL" id="JAPESX010000423">
    <property type="protein sequence ID" value="KAJ8121385.1"/>
    <property type="molecule type" value="Genomic_DNA"/>
</dbReference>
<evidence type="ECO:0000313" key="2">
    <source>
        <dbReference type="Proteomes" id="UP001153334"/>
    </source>
</evidence>
<comment type="caution">
    <text evidence="1">The sequence shown here is derived from an EMBL/GenBank/DDBJ whole genome shotgun (WGS) entry which is preliminary data.</text>
</comment>
<keyword evidence="2" id="KW-1185">Reference proteome</keyword>